<dbReference type="EMBL" id="JABFCT010000004">
    <property type="protein sequence ID" value="KAF5876821.1"/>
    <property type="molecule type" value="Genomic_DNA"/>
</dbReference>
<evidence type="ECO:0000313" key="3">
    <source>
        <dbReference type="Proteomes" id="UP000531561"/>
    </source>
</evidence>
<accession>A0A8H6AZW3</accession>
<reference evidence="2 3" key="1">
    <citation type="journal article" date="2020" name="Phytopathology">
        <title>A high-quality genome resource of Botrytis fragariae, a new and rapidly spreading fungal pathogen causing strawberry gray mold in the U.S.A.</title>
        <authorList>
            <person name="Wu Y."/>
            <person name="Saski C.A."/>
            <person name="Schnabel G."/>
            <person name="Xiao S."/>
            <person name="Hu M."/>
        </authorList>
    </citation>
    <scope>NUCLEOTIDE SEQUENCE [LARGE SCALE GENOMIC DNA]</scope>
    <source>
        <strain evidence="2 3">BVB16</strain>
    </source>
</reference>
<name>A0A8H6AZW3_9HELO</name>
<keyword evidence="3" id="KW-1185">Reference proteome</keyword>
<dbReference type="RefSeq" id="XP_037195767.1">
    <property type="nucleotide sequence ID" value="XM_037333639.1"/>
</dbReference>
<evidence type="ECO:0000313" key="2">
    <source>
        <dbReference type="EMBL" id="KAF5876821.1"/>
    </source>
</evidence>
<dbReference type="Proteomes" id="UP000531561">
    <property type="component" value="Unassembled WGS sequence"/>
</dbReference>
<proteinExistence type="predicted"/>
<protein>
    <submittedName>
        <fullName evidence="2">Uncharacterized protein</fullName>
    </submittedName>
</protein>
<dbReference type="GeneID" id="59257331"/>
<dbReference type="AlphaFoldDB" id="A0A8H6AZW3"/>
<sequence length="79" mass="9176">MPLFKSKSEPKSAPQAPAIMTWQCSCGTFNRSYPGTATRKCRKDTCGMYRVYKNGDWEENYHGGKRSYYEPWQKDPNVD</sequence>
<feature type="region of interest" description="Disordered" evidence="1">
    <location>
        <begin position="57"/>
        <end position="79"/>
    </location>
</feature>
<comment type="caution">
    <text evidence="2">The sequence shown here is derived from an EMBL/GenBank/DDBJ whole genome shotgun (WGS) entry which is preliminary data.</text>
</comment>
<evidence type="ECO:0000256" key="1">
    <source>
        <dbReference type="SAM" id="MobiDB-lite"/>
    </source>
</evidence>
<gene>
    <name evidence="2" type="ORF">Bfra_003229</name>
</gene>
<dbReference type="OrthoDB" id="3459664at2759"/>
<organism evidence="2 3">
    <name type="scientific">Botrytis fragariae</name>
    <dbReference type="NCBI Taxonomy" id="1964551"/>
    <lineage>
        <taxon>Eukaryota</taxon>
        <taxon>Fungi</taxon>
        <taxon>Dikarya</taxon>
        <taxon>Ascomycota</taxon>
        <taxon>Pezizomycotina</taxon>
        <taxon>Leotiomycetes</taxon>
        <taxon>Helotiales</taxon>
        <taxon>Sclerotiniaceae</taxon>
        <taxon>Botrytis</taxon>
    </lineage>
</organism>